<keyword evidence="3" id="KW-1185">Reference proteome</keyword>
<dbReference type="EMBL" id="BDQI01000027">
    <property type="protein sequence ID" value="GAX56553.1"/>
    <property type="molecule type" value="Genomic_DNA"/>
</dbReference>
<evidence type="ECO:0000256" key="1">
    <source>
        <dbReference type="SAM" id="MobiDB-lite"/>
    </source>
</evidence>
<feature type="region of interest" description="Disordered" evidence="1">
    <location>
        <begin position="1"/>
        <end position="20"/>
    </location>
</feature>
<sequence>MTGMDAPAKDDPGLTGLGTEPASDLETLLGAATRALVVEGDLQTGRRRFDAAYRIAESTGDARAMAVAALGFGGLWVHEHRTVAGSALLRSRLRHALSLLAPDSSLALRLRVRLVGETDYRAGEHAAILALLDEVRPTADPVARAEALSLAHHCVLGPDHGASRRKLSVDLVAESFRTARHSDLLMGLLWQTVDLFLDGDPHAERRLAELRDLLAEQDHLAVGFVVSAIEVMLAIRAGRLDQAETLTRACAERGAVAGDVDATVWLEGQLLTIRWYQGRVEELLPLLGDLVHSPKLSPVDNHGLAALAVAAAVAGDRRKAVGALATLCGRDLADLPRSSSWLVTMNGIVQAAHLLDDVETSARAYELLSPFGHLPMMGSLAVACFGSVQHALGVASLTTGDLDRAVEHFHAAVQQNLALAHWPAVMTSRQMLAQALARRARPDDTAAARRELVAAEEEAAALRGAGRPGDPEEKPPETEAKCARQGRKWRIGLGRRSTLVEHSIGMFHLAVLIANPGQEIRAVDLVAGLTALDGAVGRSALSEQPTLDRVAVHEYGHRLTGLRAEIADLESRDEHEDAAGARREHDWLVTQLAGAAGLGGRLRRSAEGDERARIAVGKAIRRALQRITDADPLIGEHLRHTVHTGLRCSYWPT</sequence>
<accession>A0A250VQQ4</accession>
<proteinExistence type="predicted"/>
<comment type="caution">
    <text evidence="2">The sequence shown here is derived from an EMBL/GenBank/DDBJ whole genome shotgun (WGS) entry which is preliminary data.</text>
</comment>
<dbReference type="AlphaFoldDB" id="A0A250VQQ4"/>
<feature type="compositionally biased region" description="Basic and acidic residues" evidence="1">
    <location>
        <begin position="469"/>
        <end position="481"/>
    </location>
</feature>
<evidence type="ECO:0008006" key="4">
    <source>
        <dbReference type="Google" id="ProtNLM"/>
    </source>
</evidence>
<gene>
    <name evidence="2" type="ORF">SO3561_08121</name>
</gene>
<protein>
    <recommendedName>
        <fullName evidence="4">LuxR family transcriptional regulator</fullName>
    </recommendedName>
</protein>
<reference evidence="3" key="1">
    <citation type="submission" date="2017-05" db="EMBL/GenBank/DDBJ databases">
        <title>Streptomyces olivochromogenes NBRC 3561 whole genome shotgun sequence.</title>
        <authorList>
            <person name="Dohra H."/>
            <person name="Kodani S."/>
        </authorList>
    </citation>
    <scope>NUCLEOTIDE SEQUENCE [LARGE SCALE GENOMIC DNA]</scope>
    <source>
        <strain evidence="3">NBRC 3561</strain>
    </source>
</reference>
<dbReference type="STRING" id="1963.AQJ27_35615"/>
<dbReference type="Proteomes" id="UP000217446">
    <property type="component" value="Unassembled WGS sequence"/>
</dbReference>
<dbReference type="RefSeq" id="WP_201264456.1">
    <property type="nucleotide sequence ID" value="NZ_BDQI01000027.1"/>
</dbReference>
<evidence type="ECO:0000313" key="3">
    <source>
        <dbReference type="Proteomes" id="UP000217446"/>
    </source>
</evidence>
<evidence type="ECO:0000313" key="2">
    <source>
        <dbReference type="EMBL" id="GAX56553.1"/>
    </source>
</evidence>
<feature type="region of interest" description="Disordered" evidence="1">
    <location>
        <begin position="461"/>
        <end position="481"/>
    </location>
</feature>
<organism evidence="2 3">
    <name type="scientific">Streptomyces olivochromogenes</name>
    <dbReference type="NCBI Taxonomy" id="1963"/>
    <lineage>
        <taxon>Bacteria</taxon>
        <taxon>Bacillati</taxon>
        <taxon>Actinomycetota</taxon>
        <taxon>Actinomycetes</taxon>
        <taxon>Kitasatosporales</taxon>
        <taxon>Streptomycetaceae</taxon>
        <taxon>Streptomyces</taxon>
    </lineage>
</organism>
<name>A0A250VQQ4_STROL</name>